<dbReference type="KEGG" id="haby:HLVA_22080"/>
<evidence type="ECO:0000313" key="2">
    <source>
        <dbReference type="EMBL" id="BDU51639.1"/>
    </source>
</evidence>
<keyword evidence="1" id="KW-0732">Signal</keyword>
<dbReference type="Gene3D" id="3.40.190.10">
    <property type="entry name" value="Periplasmic binding protein-like II"/>
    <property type="match status" value="2"/>
</dbReference>
<dbReference type="GO" id="GO:0030288">
    <property type="term" value="C:outer membrane-bounded periplasmic space"/>
    <property type="evidence" value="ECO:0007669"/>
    <property type="project" value="TreeGrafter"/>
</dbReference>
<evidence type="ECO:0000313" key="3">
    <source>
        <dbReference type="Proteomes" id="UP001321582"/>
    </source>
</evidence>
<dbReference type="AlphaFoldDB" id="A0AAU9DW78"/>
<gene>
    <name evidence="2" type="ORF">HLVA_22080</name>
</gene>
<geneLocation type="plasmid" evidence="2 3">
    <name>pHIC</name>
</geneLocation>
<dbReference type="InterPro" id="IPR026045">
    <property type="entry name" value="Ferric-bd"/>
</dbReference>
<dbReference type="RefSeq" id="WP_307905507.1">
    <property type="nucleotide sequence ID" value="NZ_AP027060.1"/>
</dbReference>
<dbReference type="Pfam" id="PF13343">
    <property type="entry name" value="SBP_bac_6"/>
    <property type="match status" value="1"/>
</dbReference>
<name>A0AAU9DW78_9FUSO</name>
<dbReference type="GO" id="GO:0030975">
    <property type="term" value="F:thiamine binding"/>
    <property type="evidence" value="ECO:0007669"/>
    <property type="project" value="TreeGrafter"/>
</dbReference>
<dbReference type="Proteomes" id="UP001321582">
    <property type="component" value="Plasmid pHIC"/>
</dbReference>
<accession>A0AAU9DW78</accession>
<keyword evidence="3" id="KW-1185">Reference proteome</keyword>
<dbReference type="CDD" id="cd13546">
    <property type="entry name" value="PBP2_BitB"/>
    <property type="match status" value="1"/>
</dbReference>
<proteinExistence type="predicted"/>
<dbReference type="GO" id="GO:0015888">
    <property type="term" value="P:thiamine transport"/>
    <property type="evidence" value="ECO:0007669"/>
    <property type="project" value="TreeGrafter"/>
</dbReference>
<evidence type="ECO:0000256" key="1">
    <source>
        <dbReference type="ARBA" id="ARBA00022729"/>
    </source>
</evidence>
<dbReference type="PANTHER" id="PTHR30006">
    <property type="entry name" value="THIAMINE-BINDING PERIPLASMIC PROTEIN-RELATED"/>
    <property type="match status" value="1"/>
</dbReference>
<dbReference type="SUPFAM" id="SSF53850">
    <property type="entry name" value="Periplasmic binding protein-like II"/>
    <property type="match status" value="1"/>
</dbReference>
<dbReference type="EMBL" id="AP027060">
    <property type="protein sequence ID" value="BDU51639.1"/>
    <property type="molecule type" value="Genomic_DNA"/>
</dbReference>
<dbReference type="GO" id="GO:0030976">
    <property type="term" value="F:thiamine pyrophosphate binding"/>
    <property type="evidence" value="ECO:0007669"/>
    <property type="project" value="TreeGrafter"/>
</dbReference>
<organism evidence="2 3">
    <name type="scientific">Haliovirga abyssi</name>
    <dbReference type="NCBI Taxonomy" id="2996794"/>
    <lineage>
        <taxon>Bacteria</taxon>
        <taxon>Fusobacteriati</taxon>
        <taxon>Fusobacteriota</taxon>
        <taxon>Fusobacteriia</taxon>
        <taxon>Fusobacteriales</taxon>
        <taxon>Haliovirgaceae</taxon>
        <taxon>Haliovirga</taxon>
    </lineage>
</organism>
<sequence length="335" mass="38056">MKKFIIIILSFLSMVLFIVINFEKPEKEIDVINSLIVYSPHPLSFIEPLINKFESEQGVRVKIISKGSGELLNRIEDEKFYGDIIWGGSLSTLLPEVDYFEKYISVNEKYISEKYKNKSGRITRFTAVPSVLMVNENLVGDVKIDGFKDLLNPKLKGKIASAYPFKSSSSFEHLINQLYVMGGDNKKGWSYIKKLIKNIDGKELKRSSEVYKGVVNGKYTVGCTFEEAAANYVKNGAPIKIVYPVEGTIIRPDGVAIIKGSKNLENAKKFIDFLTSKEVQTFIAKDLNRRSVRKDVKISKGLKLISEIKVVDDDLIWVVENKNRILDKYKGYLKE</sequence>
<protein>
    <submittedName>
        <fullName evidence="2">Iron(III)-binding protein</fullName>
    </submittedName>
</protein>
<dbReference type="PIRSF" id="PIRSF002825">
    <property type="entry name" value="CfbpA"/>
    <property type="match status" value="1"/>
</dbReference>
<reference evidence="2 3" key="1">
    <citation type="submission" date="2022-11" db="EMBL/GenBank/DDBJ databases">
        <title>Haliovirga abyssi gen. nov., sp. nov., a mesophilic fermentative bacterium isolated from the Iheya North hydrothermal field and the proposal of Haliovirgaceae fam. nov.</title>
        <authorList>
            <person name="Miyazaki U."/>
            <person name="Tame A."/>
            <person name="Miyazaki J."/>
            <person name="Takai K."/>
            <person name="Sawayama S."/>
            <person name="Kitajima M."/>
            <person name="Okamoto A."/>
            <person name="Nakagawa S."/>
        </authorList>
    </citation>
    <scope>NUCLEOTIDE SEQUENCE [LARGE SCALE GENOMIC DNA]</scope>
    <source>
        <strain evidence="2 3">IC12</strain>
        <plasmid evidence="2 3">pHIC</plasmid>
    </source>
</reference>
<dbReference type="PANTHER" id="PTHR30006:SF2">
    <property type="entry name" value="ABC TRANSPORTER SUBSTRATE-BINDING PROTEIN"/>
    <property type="match status" value="1"/>
</dbReference>
<keyword evidence="2" id="KW-0614">Plasmid</keyword>